<proteinExistence type="predicted"/>
<name>A0A0A9FFR9_ARUDO</name>
<accession>A0A0A9FFR9</accession>
<dbReference type="EMBL" id="GBRH01187832">
    <property type="protein sequence ID" value="JAE10064.1"/>
    <property type="molecule type" value="Transcribed_RNA"/>
</dbReference>
<organism evidence="1">
    <name type="scientific">Arundo donax</name>
    <name type="common">Giant reed</name>
    <name type="synonym">Donax arundinaceus</name>
    <dbReference type="NCBI Taxonomy" id="35708"/>
    <lineage>
        <taxon>Eukaryota</taxon>
        <taxon>Viridiplantae</taxon>
        <taxon>Streptophyta</taxon>
        <taxon>Embryophyta</taxon>
        <taxon>Tracheophyta</taxon>
        <taxon>Spermatophyta</taxon>
        <taxon>Magnoliopsida</taxon>
        <taxon>Liliopsida</taxon>
        <taxon>Poales</taxon>
        <taxon>Poaceae</taxon>
        <taxon>PACMAD clade</taxon>
        <taxon>Arundinoideae</taxon>
        <taxon>Arundineae</taxon>
        <taxon>Arundo</taxon>
    </lineage>
</organism>
<reference evidence="1" key="1">
    <citation type="submission" date="2014-09" db="EMBL/GenBank/DDBJ databases">
        <authorList>
            <person name="Magalhaes I.L.F."/>
            <person name="Oliveira U."/>
            <person name="Santos F.R."/>
            <person name="Vidigal T.H.D.A."/>
            <person name="Brescovit A.D."/>
            <person name="Santos A.J."/>
        </authorList>
    </citation>
    <scope>NUCLEOTIDE SEQUENCE</scope>
    <source>
        <tissue evidence="1">Shoot tissue taken approximately 20 cm above the soil surface</tissue>
    </source>
</reference>
<evidence type="ECO:0000313" key="1">
    <source>
        <dbReference type="EMBL" id="JAE10064.1"/>
    </source>
</evidence>
<sequence length="16" mass="1936">MQIYQNFMCLIISCTK</sequence>
<dbReference type="AlphaFoldDB" id="A0A0A9FFR9"/>
<reference evidence="1" key="2">
    <citation type="journal article" date="2015" name="Data Brief">
        <title>Shoot transcriptome of the giant reed, Arundo donax.</title>
        <authorList>
            <person name="Barrero R.A."/>
            <person name="Guerrero F.D."/>
            <person name="Moolhuijzen P."/>
            <person name="Goolsby J.A."/>
            <person name="Tidwell J."/>
            <person name="Bellgard S.E."/>
            <person name="Bellgard M.I."/>
        </authorList>
    </citation>
    <scope>NUCLEOTIDE SEQUENCE</scope>
    <source>
        <tissue evidence="1">Shoot tissue taken approximately 20 cm above the soil surface</tissue>
    </source>
</reference>
<protein>
    <submittedName>
        <fullName evidence="1">Uncharacterized protein</fullName>
    </submittedName>
</protein>